<evidence type="ECO:0000313" key="6">
    <source>
        <dbReference type="EMBL" id="KAG6434226.1"/>
    </source>
</evidence>
<dbReference type="InterPro" id="IPR037494">
    <property type="entry name" value="RAF1"/>
</dbReference>
<feature type="domain" description="Rubisco accumulation factor 1 helix turn helix" evidence="5">
    <location>
        <begin position="81"/>
        <end position="140"/>
    </location>
</feature>
<reference evidence="6" key="2">
    <citation type="submission" date="2020-08" db="EMBL/GenBank/DDBJ databases">
        <title>Plant Genome Project.</title>
        <authorList>
            <person name="Zhang R.-G."/>
        </authorList>
    </citation>
    <scope>NUCLEOTIDE SEQUENCE</scope>
    <source>
        <strain evidence="6">Huo1</strain>
        <tissue evidence="6">Leaf</tissue>
    </source>
</reference>
<evidence type="ECO:0000259" key="4">
    <source>
        <dbReference type="Pfam" id="PF18578"/>
    </source>
</evidence>
<sequence length="450" mass="50043">MVSVAAPKPFLSTPFLHLPLPSSPPSLHKPPPKPLSISALIIPGSRNYNQRQPPQQPPQEVYQPYRPPPSPLPARYRDLDTMGRLEILTHRLGLWFEYASLIPSLISEGFTSSTLEEITGIASIEQNLLVVANQVRDSLVEATDADTVAYFNNPGYPEILYEIRILNTPQRAAAARFIITHGFDAKKAGELARSMKDHPRRWDERGWEFFDGNIPGDCLAFMLFRQAHEHKTASSPDWTAQALEKALEMVETERARLRVLEDLEGKEDEDVVEDELAQALRVPVVRLVYGEVAESTSVVVLPVCKAEGREMELQEAPWECGMGGNFGIVEAEKSWSGWVVLPGWMPIAGLNRGGVAVRFEKAKGVLPWKDKRKDLNEEILVVVDRGQKEVEAEDGFYLVVGGGNGSGTEALKVERGVKLKETGVEKSLGMVLLVVRPPRDDIEDQLVDDD</sequence>
<dbReference type="InterPro" id="IPR041358">
    <property type="entry name" value="Raf1_N"/>
</dbReference>
<dbReference type="GO" id="GO:0110102">
    <property type="term" value="P:ribulose bisphosphate carboxylase complex assembly"/>
    <property type="evidence" value="ECO:0007669"/>
    <property type="project" value="UniProtKB-ARBA"/>
</dbReference>
<gene>
    <name evidence="6" type="ORF">SASPL_105849</name>
</gene>
<feature type="domain" description="Rubisco accumulation factor 1 alpha-helical" evidence="4">
    <location>
        <begin position="157"/>
        <end position="263"/>
    </location>
</feature>
<keyword evidence="1" id="KW-0143">Chaperone</keyword>
<evidence type="ECO:0000256" key="2">
    <source>
        <dbReference type="SAM" id="MobiDB-lite"/>
    </source>
</evidence>
<dbReference type="AlphaFoldDB" id="A0A8X8YKQ4"/>
<evidence type="ECO:0000259" key="3">
    <source>
        <dbReference type="Pfam" id="PF18087"/>
    </source>
</evidence>
<dbReference type="EMBL" id="PNBA02000002">
    <property type="protein sequence ID" value="KAG6434226.1"/>
    <property type="molecule type" value="Genomic_DNA"/>
</dbReference>
<feature type="domain" description="Rubisco accumulation factor 1 C-terminal" evidence="3">
    <location>
        <begin position="282"/>
        <end position="439"/>
    </location>
</feature>
<dbReference type="InterPro" id="IPR040858">
    <property type="entry name" value="Raf1_C"/>
</dbReference>
<accession>A0A8X8YKQ4</accession>
<feature type="compositionally biased region" description="Low complexity" evidence="2">
    <location>
        <begin position="50"/>
        <end position="64"/>
    </location>
</feature>
<dbReference type="Proteomes" id="UP000298416">
    <property type="component" value="Unassembled WGS sequence"/>
</dbReference>
<dbReference type="Pfam" id="PF18578">
    <property type="entry name" value="Raf1_N"/>
    <property type="match status" value="1"/>
</dbReference>
<keyword evidence="7" id="KW-1185">Reference proteome</keyword>
<dbReference type="GO" id="GO:0009507">
    <property type="term" value="C:chloroplast"/>
    <property type="evidence" value="ECO:0007669"/>
    <property type="project" value="TreeGrafter"/>
</dbReference>
<reference evidence="6" key="1">
    <citation type="submission" date="2018-01" db="EMBL/GenBank/DDBJ databases">
        <authorList>
            <person name="Mao J.F."/>
        </authorList>
    </citation>
    <scope>NUCLEOTIDE SEQUENCE</scope>
    <source>
        <strain evidence="6">Huo1</strain>
        <tissue evidence="6">Leaf</tissue>
    </source>
</reference>
<dbReference type="PANTHER" id="PTHR35299:SF3">
    <property type="entry name" value="RUBISCO ACCUMULATION FACTOR 1.2, CHLOROPLASTIC"/>
    <property type="match status" value="1"/>
</dbReference>
<dbReference type="Pfam" id="PF18087">
    <property type="entry name" value="RuBisCo_chap_C"/>
    <property type="match status" value="1"/>
</dbReference>
<name>A0A8X8YKQ4_SALSN</name>
<evidence type="ECO:0000259" key="5">
    <source>
        <dbReference type="Pfam" id="PF18579"/>
    </source>
</evidence>
<dbReference type="InterPro" id="IPR040781">
    <property type="entry name" value="Raf1_HTH"/>
</dbReference>
<comment type="caution">
    <text evidence="6">The sequence shown here is derived from an EMBL/GenBank/DDBJ whole genome shotgun (WGS) entry which is preliminary data.</text>
</comment>
<feature type="region of interest" description="Disordered" evidence="2">
    <location>
        <begin position="46"/>
        <end position="70"/>
    </location>
</feature>
<protein>
    <submittedName>
        <fullName evidence="6">Uncharacterized protein</fullName>
    </submittedName>
</protein>
<dbReference type="PANTHER" id="PTHR35299">
    <property type="entry name" value="RUBISCO ACCUMULATION FACTOR 1"/>
    <property type="match status" value="1"/>
</dbReference>
<proteinExistence type="predicted"/>
<evidence type="ECO:0000313" key="7">
    <source>
        <dbReference type="Proteomes" id="UP000298416"/>
    </source>
</evidence>
<dbReference type="Pfam" id="PF18579">
    <property type="entry name" value="Raf1_HTH"/>
    <property type="match status" value="1"/>
</dbReference>
<dbReference type="OrthoDB" id="2017169at2759"/>
<organism evidence="6">
    <name type="scientific">Salvia splendens</name>
    <name type="common">Scarlet sage</name>
    <dbReference type="NCBI Taxonomy" id="180675"/>
    <lineage>
        <taxon>Eukaryota</taxon>
        <taxon>Viridiplantae</taxon>
        <taxon>Streptophyta</taxon>
        <taxon>Embryophyta</taxon>
        <taxon>Tracheophyta</taxon>
        <taxon>Spermatophyta</taxon>
        <taxon>Magnoliopsida</taxon>
        <taxon>eudicotyledons</taxon>
        <taxon>Gunneridae</taxon>
        <taxon>Pentapetalae</taxon>
        <taxon>asterids</taxon>
        <taxon>lamiids</taxon>
        <taxon>Lamiales</taxon>
        <taxon>Lamiaceae</taxon>
        <taxon>Nepetoideae</taxon>
        <taxon>Mentheae</taxon>
        <taxon>Salviinae</taxon>
        <taxon>Salvia</taxon>
        <taxon>Salvia subgen. Calosphace</taxon>
        <taxon>core Calosphace</taxon>
    </lineage>
</organism>
<evidence type="ECO:0000256" key="1">
    <source>
        <dbReference type="ARBA" id="ARBA00023186"/>
    </source>
</evidence>